<dbReference type="InterPro" id="IPR045266">
    <property type="entry name" value="DOH_DOMON"/>
</dbReference>
<dbReference type="GO" id="GO:0005615">
    <property type="term" value="C:extracellular space"/>
    <property type="evidence" value="ECO:0007669"/>
    <property type="project" value="TreeGrafter"/>
</dbReference>
<dbReference type="CDD" id="cd09631">
    <property type="entry name" value="DOMON_DOH"/>
    <property type="match status" value="1"/>
</dbReference>
<sequence>MARQQIVTLVILFCLAVARGFIGVVPTEPFNYSTQVDTNGSYLLFWKTNNTHITFEVHVKTHGYVGFGLSDNGKMYPADVVIGWVKDGVTHFKDYHTTAHAPPVVDKHQDWFLLHGEENNFGTVLKFVRKLDTCDKTEDKKIEVEPIITPGNEIHVHHIVVYRCRGIDPKFDKVHYNCYNGIPRGLRPCYDMIIAWAIGGNTFYYPDHVGFSVGAADDPDVYILETHYDNPALKSGVIDNSGLRITLTKNFRPYEADLIELGHQFDWKHIIPPFEKAYVTQAFCPSQCIDHVSMKREL</sequence>
<evidence type="ECO:0000259" key="2">
    <source>
        <dbReference type="PROSITE" id="PS50836"/>
    </source>
</evidence>
<evidence type="ECO:0000313" key="3">
    <source>
        <dbReference type="EMBL" id="KAK3586458.1"/>
    </source>
</evidence>
<reference evidence="3" key="3">
    <citation type="submission" date="2023-05" db="EMBL/GenBank/DDBJ databases">
        <authorList>
            <person name="Smith C.H."/>
        </authorList>
    </citation>
    <scope>NUCLEOTIDE SEQUENCE</scope>
    <source>
        <strain evidence="3">CHS0354</strain>
        <tissue evidence="3">Mantle</tissue>
    </source>
</reference>
<reference evidence="3" key="1">
    <citation type="journal article" date="2021" name="Genome Biol. Evol.">
        <title>A High-Quality Reference Genome for a Parasitic Bivalve with Doubly Uniparental Inheritance (Bivalvia: Unionida).</title>
        <authorList>
            <person name="Smith C.H."/>
        </authorList>
    </citation>
    <scope>NUCLEOTIDE SEQUENCE</scope>
    <source>
        <strain evidence="3">CHS0354</strain>
    </source>
</reference>
<dbReference type="SUPFAM" id="SSF49742">
    <property type="entry name" value="PHM/PNGase F"/>
    <property type="match status" value="1"/>
</dbReference>
<dbReference type="GO" id="GO:0005507">
    <property type="term" value="F:copper ion binding"/>
    <property type="evidence" value="ECO:0007669"/>
    <property type="project" value="InterPro"/>
</dbReference>
<keyword evidence="1" id="KW-0732">Signal</keyword>
<evidence type="ECO:0000313" key="4">
    <source>
        <dbReference type="Proteomes" id="UP001195483"/>
    </source>
</evidence>
<dbReference type="PANTHER" id="PTHR10157:SF23">
    <property type="entry name" value="MOXD1 HOMOLOG 1"/>
    <property type="match status" value="1"/>
</dbReference>
<dbReference type="GO" id="GO:0042421">
    <property type="term" value="P:norepinephrine biosynthetic process"/>
    <property type="evidence" value="ECO:0007669"/>
    <property type="project" value="TreeGrafter"/>
</dbReference>
<accession>A0AAE0S714</accession>
<name>A0AAE0S714_9BIVA</name>
<dbReference type="GO" id="GO:0030667">
    <property type="term" value="C:secretory granule membrane"/>
    <property type="evidence" value="ECO:0007669"/>
    <property type="project" value="TreeGrafter"/>
</dbReference>
<dbReference type="Gene3D" id="2.60.120.310">
    <property type="entry name" value="Copper type II, ascorbate-dependent monooxygenase, N-terminal domain"/>
    <property type="match status" value="1"/>
</dbReference>
<keyword evidence="4" id="KW-1185">Reference proteome</keyword>
<reference evidence="3" key="2">
    <citation type="journal article" date="2021" name="Genome Biol. Evol.">
        <title>Developing a high-quality reference genome for a parasitic bivalve with doubly uniparental inheritance (Bivalvia: Unionida).</title>
        <authorList>
            <person name="Smith C.H."/>
        </authorList>
    </citation>
    <scope>NUCLEOTIDE SEQUENCE</scope>
    <source>
        <strain evidence="3">CHS0354</strain>
        <tissue evidence="3">Mantle</tissue>
    </source>
</reference>
<proteinExistence type="predicted"/>
<dbReference type="GO" id="GO:0042420">
    <property type="term" value="P:dopamine catabolic process"/>
    <property type="evidence" value="ECO:0007669"/>
    <property type="project" value="TreeGrafter"/>
</dbReference>
<dbReference type="AlphaFoldDB" id="A0AAE0S714"/>
<evidence type="ECO:0000256" key="1">
    <source>
        <dbReference type="SAM" id="SignalP"/>
    </source>
</evidence>
<dbReference type="InterPro" id="IPR000945">
    <property type="entry name" value="DBH-like"/>
</dbReference>
<dbReference type="InterPro" id="IPR036939">
    <property type="entry name" value="Cu2_ascorb_mOase_N_sf"/>
</dbReference>
<organism evidence="3 4">
    <name type="scientific">Potamilus streckersoni</name>
    <dbReference type="NCBI Taxonomy" id="2493646"/>
    <lineage>
        <taxon>Eukaryota</taxon>
        <taxon>Metazoa</taxon>
        <taxon>Spiralia</taxon>
        <taxon>Lophotrochozoa</taxon>
        <taxon>Mollusca</taxon>
        <taxon>Bivalvia</taxon>
        <taxon>Autobranchia</taxon>
        <taxon>Heteroconchia</taxon>
        <taxon>Palaeoheterodonta</taxon>
        <taxon>Unionida</taxon>
        <taxon>Unionoidea</taxon>
        <taxon>Unionidae</taxon>
        <taxon>Ambleminae</taxon>
        <taxon>Lampsilini</taxon>
        <taxon>Potamilus</taxon>
    </lineage>
</organism>
<protein>
    <recommendedName>
        <fullName evidence="2">DOMON domain-containing protein</fullName>
    </recommendedName>
</protein>
<dbReference type="PROSITE" id="PS50836">
    <property type="entry name" value="DOMON"/>
    <property type="match status" value="1"/>
</dbReference>
<dbReference type="EMBL" id="JAEAOA010000175">
    <property type="protein sequence ID" value="KAK3586458.1"/>
    <property type="molecule type" value="Genomic_DNA"/>
</dbReference>
<feature type="signal peptide" evidence="1">
    <location>
        <begin position="1"/>
        <end position="20"/>
    </location>
</feature>
<dbReference type="GO" id="GO:0004500">
    <property type="term" value="F:dopamine beta-monooxygenase activity"/>
    <property type="evidence" value="ECO:0007669"/>
    <property type="project" value="InterPro"/>
</dbReference>
<comment type="caution">
    <text evidence="3">The sequence shown here is derived from an EMBL/GenBank/DDBJ whole genome shotgun (WGS) entry which is preliminary data.</text>
</comment>
<dbReference type="SMART" id="SM00664">
    <property type="entry name" value="DoH"/>
    <property type="match status" value="1"/>
</dbReference>
<dbReference type="Proteomes" id="UP001195483">
    <property type="component" value="Unassembled WGS sequence"/>
</dbReference>
<dbReference type="GO" id="GO:0006589">
    <property type="term" value="P:octopamine biosynthetic process"/>
    <property type="evidence" value="ECO:0007669"/>
    <property type="project" value="TreeGrafter"/>
</dbReference>
<dbReference type="PANTHER" id="PTHR10157">
    <property type="entry name" value="DOPAMINE BETA HYDROXYLASE RELATED"/>
    <property type="match status" value="1"/>
</dbReference>
<dbReference type="InterPro" id="IPR005018">
    <property type="entry name" value="DOMON_domain"/>
</dbReference>
<dbReference type="Pfam" id="PF03351">
    <property type="entry name" value="DOMON"/>
    <property type="match status" value="1"/>
</dbReference>
<feature type="chain" id="PRO_5042296958" description="DOMON domain-containing protein" evidence="1">
    <location>
        <begin position="21"/>
        <end position="298"/>
    </location>
</feature>
<gene>
    <name evidence="3" type="ORF">CHS0354_001842</name>
</gene>
<feature type="domain" description="DOMON" evidence="2">
    <location>
        <begin position="40"/>
        <end position="151"/>
    </location>
</feature>
<dbReference type="InterPro" id="IPR008977">
    <property type="entry name" value="PHM/PNGase_F_dom_sf"/>
</dbReference>